<protein>
    <submittedName>
        <fullName evidence="1">Uncharacterized protein</fullName>
    </submittedName>
</protein>
<accession>A0A8H5JSW4</accession>
<keyword evidence="2" id="KW-1185">Reference proteome</keyword>
<gene>
    <name evidence="1" type="ORF">FPHYL_6323</name>
</gene>
<reference evidence="1 2" key="1">
    <citation type="submission" date="2020-05" db="EMBL/GenBank/DDBJ databases">
        <title>Identification and distribution of gene clusters putatively required for synthesis of sphingolipid metabolism inhibitors in phylogenetically diverse species of the filamentous fungus Fusarium.</title>
        <authorList>
            <person name="Kim H.-S."/>
            <person name="Busman M."/>
            <person name="Brown D.W."/>
            <person name="Divon H."/>
            <person name="Uhlig S."/>
            <person name="Proctor R.H."/>
        </authorList>
    </citation>
    <scope>NUCLEOTIDE SEQUENCE [LARGE SCALE GENOMIC DNA]</scope>
    <source>
        <strain evidence="1 2">NRRL 13617</strain>
    </source>
</reference>
<organism evidence="1 2">
    <name type="scientific">Fusarium phyllophilum</name>
    <dbReference type="NCBI Taxonomy" id="47803"/>
    <lineage>
        <taxon>Eukaryota</taxon>
        <taxon>Fungi</taxon>
        <taxon>Dikarya</taxon>
        <taxon>Ascomycota</taxon>
        <taxon>Pezizomycotina</taxon>
        <taxon>Sordariomycetes</taxon>
        <taxon>Hypocreomycetidae</taxon>
        <taxon>Hypocreales</taxon>
        <taxon>Nectriaceae</taxon>
        <taxon>Fusarium</taxon>
        <taxon>Fusarium fujikuroi species complex</taxon>
    </lineage>
</organism>
<proteinExistence type="predicted"/>
<dbReference type="AlphaFoldDB" id="A0A8H5JSW4"/>
<dbReference type="EMBL" id="JAAOAQ010000218">
    <property type="protein sequence ID" value="KAF5561135.1"/>
    <property type="molecule type" value="Genomic_DNA"/>
</dbReference>
<sequence>MLPVGISVSVGLSGSWDMGQRASEQWKWNSNNKAGRAWVLLVRAGDGAGWSCAAGAGTGTGTGTGTGPGARSGAPRFLLGWLSLNESVL</sequence>
<comment type="caution">
    <text evidence="1">The sequence shown here is derived from an EMBL/GenBank/DDBJ whole genome shotgun (WGS) entry which is preliminary data.</text>
</comment>
<dbReference type="Proteomes" id="UP000582016">
    <property type="component" value="Unassembled WGS sequence"/>
</dbReference>
<name>A0A8H5JSW4_9HYPO</name>
<evidence type="ECO:0000313" key="2">
    <source>
        <dbReference type="Proteomes" id="UP000582016"/>
    </source>
</evidence>
<evidence type="ECO:0000313" key="1">
    <source>
        <dbReference type="EMBL" id="KAF5561135.1"/>
    </source>
</evidence>